<dbReference type="Proteomes" id="UP000011777">
    <property type="component" value="Unassembled WGS sequence"/>
</dbReference>
<dbReference type="SUPFAM" id="SSF54001">
    <property type="entry name" value="Cysteine proteinases"/>
    <property type="match status" value="1"/>
</dbReference>
<evidence type="ECO:0000256" key="5">
    <source>
        <dbReference type="ARBA" id="ARBA00022786"/>
    </source>
</evidence>
<evidence type="ECO:0000256" key="1">
    <source>
        <dbReference type="ARBA" id="ARBA00000707"/>
    </source>
</evidence>
<gene>
    <name evidence="11" type="ORF">G210_5894</name>
</gene>
<sequence length="1228" mass="141768">MITDNNNNNIPPHTTNELPDSKKQLTEENTTTSDPASNPVATISEQPNHNNGNAKQIIDENTAINHNDEVIDMTVDYEEEEEDDDDDEEEEDDDDDDDEDLDEDIQITGQQQVAVGKNSKNTYPLANDFNHLASKLMKPIPDYPVKDDAHYVWEIKDWNAILKEDKVRSPRFKCGDFEWNILLFPRGNTHNNMISIYMEPHPPLDEHEKPLDENWYVCAQFGLDIWNPQHPDAHLPSQSHHRFSKNETDWGFSSLIEARQLSSVKNPRNQSTTHAILENNQLNITGYVRVIDDSSTGVLWHSLIDYDSKKNAKLVYEIPTDSKSSDVALSLQKIFYLLSSSNDPVGTLELTKSFGWDSSDAFTQHDVQELNRILMDKLETAMKGSSIEGALNDIFVGKMKSYIKCVNVPYESSRVEDFWDIQLNVRGFKNLEQSFQNYIEIEMLEGENKYQAGDEHGYQDAKKGVVFESFPPVLHLQLKRFEYDFMVDDLVKIDDFYEFPDKIDLKPYLDEDLPDDVKNQNWNYKLHGVLVHQGSISNGHYYAMIKPNSHDNTWLRFDDDKVWKVTDTQVFQENYGAADLTQTQLSQMTRAEQQDHMVRRVTSAYMLVYYREVDLEKILPHDDKIINSAIPEHIPKQIAFEIEEHDRLEKARQEALYYTNAKLITTSTFNGQVGFDLALDPTNAKFYDEEWENTACDPTSLKVKKDSKFSSFIEEVGTNFNLNGTDFRLGAVCHRNNQTTRLDVPVSDQWKTATVMDVYFKVFNRKYDELLFYVEELNKDIKNLIQLVDIEEIEPKDFTFEKVFSTIESVGGKTSDVMKFENTDEYSNNLTIFIKYFDPISQEIRGLSHITVAKSDKVGSIVAPVKKLLGFKDDVEVELFEEVSPSKIDKIDIELTFDKHELSSGDIITFQVANPSLLNPSGTFRDAKSYYQFMYSRVHINVRPFKAEIDEEDSDYLAEETNGKDNVVDEDYIVVDEKNDAAAVDDDDKITNEEIQIAKKLSKTFSLWISSEYNYQDLASKIAAHLNCDPSYLRLFILNAQGARYPVRSSHHMSQFFPKVVPANSIIDFEYEILNIPLKDYENLKAVKVHWLSTLLQYQVFEVLVPKNGTIRDVVVKLLHKVNVAEKDLPHIFIWSGVKHKYYELFKFDTPLKVLDETIDLYCGVFPAEVEILTKHDMYKRFVDKEINPDDIDEPGKEEYVVAKQTSDSLNILPAFHFNRKSDIHHSH</sequence>
<feature type="domain" description="USP" evidence="10">
    <location>
        <begin position="285"/>
        <end position="612"/>
    </location>
</feature>
<dbReference type="InterPro" id="IPR002083">
    <property type="entry name" value="MATH/TRAF_dom"/>
</dbReference>
<dbReference type="CDD" id="cd03775">
    <property type="entry name" value="MATH_Ubp21p"/>
    <property type="match status" value="1"/>
</dbReference>
<dbReference type="Pfam" id="PF00443">
    <property type="entry name" value="UCH"/>
    <property type="match status" value="1"/>
</dbReference>
<evidence type="ECO:0000256" key="4">
    <source>
        <dbReference type="ARBA" id="ARBA00022670"/>
    </source>
</evidence>
<dbReference type="GO" id="GO:0016579">
    <property type="term" value="P:protein deubiquitination"/>
    <property type="evidence" value="ECO:0007669"/>
    <property type="project" value="InterPro"/>
</dbReference>
<dbReference type="GO" id="GO:0006508">
    <property type="term" value="P:proteolysis"/>
    <property type="evidence" value="ECO:0007669"/>
    <property type="project" value="UniProtKB-KW"/>
</dbReference>
<evidence type="ECO:0000256" key="6">
    <source>
        <dbReference type="ARBA" id="ARBA00022801"/>
    </source>
</evidence>
<evidence type="ECO:0000259" key="10">
    <source>
        <dbReference type="PROSITE" id="PS50235"/>
    </source>
</evidence>
<dbReference type="SMART" id="SM00061">
    <property type="entry name" value="MATH"/>
    <property type="match status" value="1"/>
</dbReference>
<dbReference type="HOGENOM" id="CLU_003532_0_1_1"/>
<dbReference type="Pfam" id="PF14533">
    <property type="entry name" value="USP7_C2"/>
    <property type="match status" value="1"/>
</dbReference>
<dbReference type="GO" id="GO:0005634">
    <property type="term" value="C:nucleus"/>
    <property type="evidence" value="ECO:0007669"/>
    <property type="project" value="TreeGrafter"/>
</dbReference>
<dbReference type="FunFam" id="2.60.210.10:FF:000016">
    <property type="entry name" value="Ubiquitin-specific protease"/>
    <property type="match status" value="1"/>
</dbReference>
<evidence type="ECO:0000259" key="9">
    <source>
        <dbReference type="PROSITE" id="PS50144"/>
    </source>
</evidence>
<evidence type="ECO:0000256" key="2">
    <source>
        <dbReference type="ARBA" id="ARBA00009085"/>
    </source>
</evidence>
<evidence type="ECO:0000256" key="7">
    <source>
        <dbReference type="ARBA" id="ARBA00022807"/>
    </source>
</evidence>
<keyword evidence="6 11" id="KW-0378">Hydrolase</keyword>
<dbReference type="InterPro" id="IPR029346">
    <property type="entry name" value="USP_C"/>
</dbReference>
<dbReference type="GO" id="GO:0031647">
    <property type="term" value="P:regulation of protein stability"/>
    <property type="evidence" value="ECO:0007669"/>
    <property type="project" value="TreeGrafter"/>
</dbReference>
<feature type="compositionally biased region" description="Polar residues" evidence="8">
    <location>
        <begin position="27"/>
        <end position="54"/>
    </location>
</feature>
<dbReference type="FunFam" id="3.90.70.10:FF:000128">
    <property type="entry name" value="Ubiquitin carboxyl-terminal hydrolase 15"/>
    <property type="match status" value="1"/>
</dbReference>
<proteinExistence type="inferred from homology"/>
<dbReference type="GO" id="GO:0005829">
    <property type="term" value="C:cytosol"/>
    <property type="evidence" value="ECO:0007669"/>
    <property type="project" value="TreeGrafter"/>
</dbReference>
<dbReference type="Gene3D" id="3.10.20.90">
    <property type="entry name" value="Phosphatidylinositol 3-kinase Catalytic Subunit, Chain A, domain 1"/>
    <property type="match status" value="2"/>
</dbReference>
<comment type="similarity">
    <text evidence="2">Belongs to the peptidase C19 family.</text>
</comment>
<dbReference type="EMBL" id="AOGT01000702">
    <property type="protein sequence ID" value="EMG49350.1"/>
    <property type="molecule type" value="Genomic_DNA"/>
</dbReference>
<dbReference type="InterPro" id="IPR028889">
    <property type="entry name" value="USP"/>
</dbReference>
<protein>
    <recommendedName>
        <fullName evidence="3">ubiquitinyl hydrolase 1</fullName>
        <ecNumber evidence="3">3.4.19.12</ecNumber>
    </recommendedName>
</protein>
<dbReference type="eggNOG" id="KOG1863">
    <property type="taxonomic scope" value="Eukaryota"/>
</dbReference>
<dbReference type="InterPro" id="IPR001394">
    <property type="entry name" value="Peptidase_C19_UCH"/>
</dbReference>
<keyword evidence="5" id="KW-0833">Ubl conjugation pathway</keyword>
<feature type="region of interest" description="Disordered" evidence="8">
    <location>
        <begin position="77"/>
        <end position="101"/>
    </location>
</feature>
<feature type="domain" description="MATH" evidence="9">
    <location>
        <begin position="148"/>
        <end position="288"/>
    </location>
</feature>
<dbReference type="SUPFAM" id="SSF49599">
    <property type="entry name" value="TRAF domain-like"/>
    <property type="match status" value="1"/>
</dbReference>
<dbReference type="Gene3D" id="2.60.210.10">
    <property type="entry name" value="Apoptosis, Tumor Necrosis Factor Receptor Associated Protein 2, Chain A"/>
    <property type="match status" value="1"/>
</dbReference>
<dbReference type="Pfam" id="PF22486">
    <property type="entry name" value="MATH_2"/>
    <property type="match status" value="1"/>
</dbReference>
<dbReference type="OMA" id="HTAHHRF"/>
<evidence type="ECO:0000256" key="8">
    <source>
        <dbReference type="SAM" id="MobiDB-lite"/>
    </source>
</evidence>
<dbReference type="PROSITE" id="PS50235">
    <property type="entry name" value="USP_3"/>
    <property type="match status" value="1"/>
</dbReference>
<keyword evidence="4" id="KW-0645">Protease</keyword>
<comment type="catalytic activity">
    <reaction evidence="1">
        <text>Thiol-dependent hydrolysis of ester, thioester, amide, peptide and isopeptide bonds formed by the C-terminal Gly of ubiquitin (a 76-residue protein attached to proteins as an intracellular targeting signal).</text>
        <dbReference type="EC" id="3.4.19.12"/>
    </reaction>
</comment>
<evidence type="ECO:0000313" key="11">
    <source>
        <dbReference type="EMBL" id="EMG49350.1"/>
    </source>
</evidence>
<feature type="region of interest" description="Disordered" evidence="8">
    <location>
        <begin position="1"/>
        <end position="54"/>
    </location>
</feature>
<dbReference type="PROSITE" id="PS50144">
    <property type="entry name" value="MATH"/>
    <property type="match status" value="1"/>
</dbReference>
<dbReference type="InterPro" id="IPR008974">
    <property type="entry name" value="TRAF-like"/>
</dbReference>
<evidence type="ECO:0000313" key="12">
    <source>
        <dbReference type="Proteomes" id="UP000011777"/>
    </source>
</evidence>
<evidence type="ECO:0000256" key="3">
    <source>
        <dbReference type="ARBA" id="ARBA00012759"/>
    </source>
</evidence>
<accession>M3K249</accession>
<dbReference type="PANTHER" id="PTHR24006">
    <property type="entry name" value="UBIQUITIN CARBOXYL-TERMINAL HYDROLASE"/>
    <property type="match status" value="1"/>
</dbReference>
<dbReference type="InterPro" id="IPR050164">
    <property type="entry name" value="Peptidase_C19"/>
</dbReference>
<name>M3K249_CANMX</name>
<dbReference type="InterPro" id="IPR018200">
    <property type="entry name" value="USP_CS"/>
</dbReference>
<dbReference type="AlphaFoldDB" id="M3K249"/>
<dbReference type="Gene3D" id="3.90.70.10">
    <property type="entry name" value="Cysteine proteinases"/>
    <property type="match status" value="1"/>
</dbReference>
<dbReference type="GO" id="GO:0004843">
    <property type="term" value="F:cysteine-type deubiquitinase activity"/>
    <property type="evidence" value="ECO:0007669"/>
    <property type="project" value="UniProtKB-EC"/>
</dbReference>
<dbReference type="InterPro" id="IPR038765">
    <property type="entry name" value="Papain-like_cys_pep_sf"/>
</dbReference>
<dbReference type="OrthoDB" id="289038at2759"/>
<keyword evidence="7" id="KW-0788">Thiol protease</keyword>
<dbReference type="InterPro" id="IPR024729">
    <property type="entry name" value="USP7_ICP0-binding_dom"/>
</dbReference>
<dbReference type="EC" id="3.4.19.12" evidence="3"/>
<keyword evidence="12" id="KW-1185">Reference proteome</keyword>
<reference evidence="11 12" key="1">
    <citation type="submission" date="2013-02" db="EMBL/GenBank/DDBJ databases">
        <title>Genome sequence of Candida maltosa Xu316, a potential industrial strain for xylitol and ethanol production.</title>
        <authorList>
            <person name="Yu J."/>
            <person name="Wang Q."/>
            <person name="Geng X."/>
            <person name="Bao W."/>
            <person name="He P."/>
            <person name="Cai J."/>
        </authorList>
    </citation>
    <scope>NUCLEOTIDE SEQUENCE [LARGE SCALE GENOMIC DNA]</scope>
    <source>
        <strain evidence="12">Xu316</strain>
    </source>
</reference>
<dbReference type="Pfam" id="PF12436">
    <property type="entry name" value="USP7_ICP0_bdg"/>
    <property type="match status" value="2"/>
</dbReference>
<dbReference type="PROSITE" id="PS00973">
    <property type="entry name" value="USP_2"/>
    <property type="match status" value="1"/>
</dbReference>
<comment type="caution">
    <text evidence="11">The sequence shown here is derived from an EMBL/GenBank/DDBJ whole genome shotgun (WGS) entry which is preliminary data.</text>
</comment>
<dbReference type="PANTHER" id="PTHR24006:SF644">
    <property type="entry name" value="UBIQUITIN CARBOXYL-TERMINAL HYDROLASE 7"/>
    <property type="match status" value="1"/>
</dbReference>
<dbReference type="STRING" id="1245528.M3K249"/>
<organism evidence="11 12">
    <name type="scientific">Candida maltosa (strain Xu316)</name>
    <name type="common">Yeast</name>
    <dbReference type="NCBI Taxonomy" id="1245528"/>
    <lineage>
        <taxon>Eukaryota</taxon>
        <taxon>Fungi</taxon>
        <taxon>Dikarya</taxon>
        <taxon>Ascomycota</taxon>
        <taxon>Saccharomycotina</taxon>
        <taxon>Pichiomycetes</taxon>
        <taxon>Debaryomycetaceae</taxon>
        <taxon>Candida/Lodderomyces clade</taxon>
        <taxon>Candida</taxon>
    </lineage>
</organism>